<dbReference type="Proteomes" id="UP000335636">
    <property type="component" value="Unassembled WGS sequence"/>
</dbReference>
<feature type="region of interest" description="Disordered" evidence="1">
    <location>
        <begin position="1"/>
        <end position="53"/>
    </location>
</feature>
<accession>A0A5E4AVR3</accession>
<proteinExistence type="predicted"/>
<evidence type="ECO:0000256" key="1">
    <source>
        <dbReference type="SAM" id="MobiDB-lite"/>
    </source>
</evidence>
<name>A0A5E4AVR3_MARMO</name>
<keyword evidence="3" id="KW-1185">Reference proteome</keyword>
<evidence type="ECO:0000313" key="3">
    <source>
        <dbReference type="Proteomes" id="UP000335636"/>
    </source>
</evidence>
<organism evidence="2 3">
    <name type="scientific">Marmota monax</name>
    <name type="common">Woodchuck</name>
    <dbReference type="NCBI Taxonomy" id="9995"/>
    <lineage>
        <taxon>Eukaryota</taxon>
        <taxon>Metazoa</taxon>
        <taxon>Chordata</taxon>
        <taxon>Craniata</taxon>
        <taxon>Vertebrata</taxon>
        <taxon>Euteleostomi</taxon>
        <taxon>Mammalia</taxon>
        <taxon>Eutheria</taxon>
        <taxon>Euarchontoglires</taxon>
        <taxon>Glires</taxon>
        <taxon>Rodentia</taxon>
        <taxon>Sciuromorpha</taxon>
        <taxon>Sciuridae</taxon>
        <taxon>Xerinae</taxon>
        <taxon>Marmotini</taxon>
        <taxon>Marmota</taxon>
    </lineage>
</organism>
<dbReference type="EMBL" id="CABDUW010000158">
    <property type="protein sequence ID" value="VTJ60821.1"/>
    <property type="molecule type" value="Genomic_DNA"/>
</dbReference>
<sequence>MEQGRDTESELVSVARRSRTPHTKLAAHGAEDSRGGRMHPTGEICECSSESGEEGKNIEEKILGDMNIASLVGGEEVCGDTDNGDLSYVSAFIEKEVGNDLKSLKKLDKLIEQMTESKMQLEEQPFADCTALDG</sequence>
<protein>
    <submittedName>
        <fullName evidence="2">Uncharacterized protein</fullName>
    </submittedName>
</protein>
<gene>
    <name evidence="2" type="ORF">MONAX_5E040797</name>
</gene>
<dbReference type="AlphaFoldDB" id="A0A5E4AVR3"/>
<comment type="caution">
    <text evidence="2">The sequence shown here is derived from an EMBL/GenBank/DDBJ whole genome shotgun (WGS) entry which is preliminary data.</text>
</comment>
<evidence type="ECO:0000313" key="2">
    <source>
        <dbReference type="EMBL" id="VTJ60821.1"/>
    </source>
</evidence>
<reference evidence="2" key="1">
    <citation type="submission" date="2019-04" db="EMBL/GenBank/DDBJ databases">
        <authorList>
            <person name="Alioto T."/>
            <person name="Alioto T."/>
        </authorList>
    </citation>
    <scope>NUCLEOTIDE SEQUENCE [LARGE SCALE GENOMIC DNA]</scope>
</reference>